<keyword evidence="2" id="KW-1185">Reference proteome</keyword>
<dbReference type="EMBL" id="JACTAM010002485">
    <property type="protein sequence ID" value="KAI2644599.1"/>
    <property type="molecule type" value="Genomic_DNA"/>
</dbReference>
<evidence type="ECO:0000313" key="2">
    <source>
        <dbReference type="Proteomes" id="UP000830375"/>
    </source>
</evidence>
<name>A0ABQ8L2F2_LABRO</name>
<sequence>MSLQQCSHILEICLAQDPSQMFDIMHLTASDAPPAGCPQSGQPSWCACTNSREMSSDASVVGNNSSTASPDSPIWRPIFYKRGYYA</sequence>
<gene>
    <name evidence="1" type="ORF">H4Q32_030536</name>
</gene>
<comment type="caution">
    <text evidence="1">The sequence shown here is derived from an EMBL/GenBank/DDBJ whole genome shotgun (WGS) entry which is preliminary data.</text>
</comment>
<protein>
    <submittedName>
        <fullName evidence="1">Translation initiation factor IF-2</fullName>
    </submittedName>
</protein>
<reference evidence="1 2" key="1">
    <citation type="submission" date="2022-01" db="EMBL/GenBank/DDBJ databases">
        <title>A high-quality chromosome-level genome assembly of rohu carp, Labeo rohita.</title>
        <authorList>
            <person name="Arick M.A. II"/>
            <person name="Hsu C.-Y."/>
            <person name="Magbanua Z."/>
            <person name="Pechanova O."/>
            <person name="Grover C."/>
            <person name="Miller E."/>
            <person name="Thrash A."/>
            <person name="Ezzel L."/>
            <person name="Alam S."/>
            <person name="Benzie J."/>
            <person name="Hamilton M."/>
            <person name="Karsi A."/>
            <person name="Lawrence M.L."/>
            <person name="Peterson D.G."/>
        </authorList>
    </citation>
    <scope>NUCLEOTIDE SEQUENCE [LARGE SCALE GENOMIC DNA]</scope>
    <source>
        <strain evidence="2">BAU-BD-2019</strain>
        <tissue evidence="1">Blood</tissue>
    </source>
</reference>
<keyword evidence="1" id="KW-0648">Protein biosynthesis</keyword>
<keyword evidence="1" id="KW-0396">Initiation factor</keyword>
<proteinExistence type="predicted"/>
<evidence type="ECO:0000313" key="1">
    <source>
        <dbReference type="EMBL" id="KAI2644599.1"/>
    </source>
</evidence>
<accession>A0ABQ8L2F2</accession>
<dbReference type="Proteomes" id="UP000830375">
    <property type="component" value="Unassembled WGS sequence"/>
</dbReference>
<organism evidence="1 2">
    <name type="scientific">Labeo rohita</name>
    <name type="common">Indian major carp</name>
    <name type="synonym">Cyprinus rohita</name>
    <dbReference type="NCBI Taxonomy" id="84645"/>
    <lineage>
        <taxon>Eukaryota</taxon>
        <taxon>Metazoa</taxon>
        <taxon>Chordata</taxon>
        <taxon>Craniata</taxon>
        <taxon>Vertebrata</taxon>
        <taxon>Euteleostomi</taxon>
        <taxon>Actinopterygii</taxon>
        <taxon>Neopterygii</taxon>
        <taxon>Teleostei</taxon>
        <taxon>Ostariophysi</taxon>
        <taxon>Cypriniformes</taxon>
        <taxon>Cyprinidae</taxon>
        <taxon>Labeoninae</taxon>
        <taxon>Labeonini</taxon>
        <taxon>Labeo</taxon>
    </lineage>
</organism>
<dbReference type="GO" id="GO:0003743">
    <property type="term" value="F:translation initiation factor activity"/>
    <property type="evidence" value="ECO:0007669"/>
    <property type="project" value="UniProtKB-KW"/>
</dbReference>